<reference evidence="1 2" key="1">
    <citation type="journal article" date="2018" name="Arch. Virol.">
        <title>Genome sequence of the novel virulent bacteriophage PMBT14 with lytic activity against Pseudomonas fluorescens DSM 50090(R).</title>
        <authorList>
            <person name="Koberg S."/>
            <person name="Gieschler S."/>
            <person name="Brinks E."/>
            <person name="Wenning M."/>
            <person name="Neve H."/>
            <person name="Franz C.M."/>
        </authorList>
    </citation>
    <scope>NUCLEOTIDE SEQUENCE [LARGE SCALE GENOMIC DNA]</scope>
</reference>
<dbReference type="RefSeq" id="YP_009836191.1">
    <property type="nucleotide sequence ID" value="NC_048687.1"/>
</dbReference>
<name>A0A2I6PI46_9CAUD</name>
<dbReference type="Proteomes" id="UP000240618">
    <property type="component" value="Segment"/>
</dbReference>
<dbReference type="GeneID" id="55606430"/>
<dbReference type="KEGG" id="vg:55606430"/>
<proteinExistence type="predicted"/>
<dbReference type="EMBL" id="MG596800">
    <property type="protein sequence ID" value="AUM59728.1"/>
    <property type="molecule type" value="Genomic_DNA"/>
</dbReference>
<evidence type="ECO:0000313" key="1">
    <source>
        <dbReference type="EMBL" id="AUM59728.1"/>
    </source>
</evidence>
<accession>A0A2I6PI46</accession>
<organism evidence="1 2">
    <name type="scientific">Pseudomonas phage PMBT14</name>
    <dbReference type="NCBI Taxonomy" id="2059855"/>
    <lineage>
        <taxon>Viruses</taxon>
        <taxon>Duplodnaviria</taxon>
        <taxon>Heunggongvirae</taxon>
        <taxon>Uroviricota</taxon>
        <taxon>Caudoviricetes</taxon>
        <taxon>Knuthellervirus</taxon>
        <taxon>Knuthellervirus PMBT14</taxon>
    </lineage>
</organism>
<protein>
    <submittedName>
        <fullName evidence="1">Uncharacterized protein</fullName>
    </submittedName>
</protein>
<sequence length="128" mass="14447">MGFSAGVSAWKKKVEAEMLKNKREIILRLFRAVIYDTPVLEGTLRANWRCSTGHSLAGAIEYRPVEQTVSEISLVLDGANLADTVYLRNNLPYAYRIEYLGWSRIKAPQGMLRKNAARFARIAQSNSL</sequence>
<keyword evidence="2" id="KW-1185">Reference proteome</keyword>
<evidence type="ECO:0000313" key="2">
    <source>
        <dbReference type="Proteomes" id="UP000240618"/>
    </source>
</evidence>